<organism evidence="1 2">
    <name type="scientific">Candidatus Geothrix skivensis</name>
    <dbReference type="NCBI Taxonomy" id="2954439"/>
    <lineage>
        <taxon>Bacteria</taxon>
        <taxon>Pseudomonadati</taxon>
        <taxon>Acidobacteriota</taxon>
        <taxon>Holophagae</taxon>
        <taxon>Holophagales</taxon>
        <taxon>Holophagaceae</taxon>
        <taxon>Geothrix</taxon>
    </lineage>
</organism>
<sequence length="130" mass="14452">MRVARDEVEVQLDIPGAVIRQRMNFGDASGCGPISCEFFTLAAGVDTTPLFQGLEGNLCQCPHWGYVLQGQLTTTDAKGSQETVHAKDLFYWPSGHNVKVDQDAEIIMFSPQHEHRKVIDHMKSVLNRPA</sequence>
<accession>A0A9D7SDR6</accession>
<dbReference type="EMBL" id="JADKIO010000002">
    <property type="protein sequence ID" value="MBK9794961.1"/>
    <property type="molecule type" value="Genomic_DNA"/>
</dbReference>
<gene>
    <name evidence="1" type="ORF">IPP58_00420</name>
</gene>
<dbReference type="SUPFAM" id="SSF51182">
    <property type="entry name" value="RmlC-like cupins"/>
    <property type="match status" value="1"/>
</dbReference>
<evidence type="ECO:0000313" key="2">
    <source>
        <dbReference type="Proteomes" id="UP000886657"/>
    </source>
</evidence>
<reference evidence="1" key="1">
    <citation type="submission" date="2020-10" db="EMBL/GenBank/DDBJ databases">
        <title>Connecting structure to function with the recovery of over 1000 high-quality activated sludge metagenome-assembled genomes encoding full-length rRNA genes using long-read sequencing.</title>
        <authorList>
            <person name="Singleton C.M."/>
            <person name="Petriglieri F."/>
            <person name="Kristensen J.M."/>
            <person name="Kirkegaard R.H."/>
            <person name="Michaelsen T.Y."/>
            <person name="Andersen M.H."/>
            <person name="Karst S.M."/>
            <person name="Dueholm M.S."/>
            <person name="Nielsen P.H."/>
            <person name="Albertsen M."/>
        </authorList>
    </citation>
    <scope>NUCLEOTIDE SEQUENCE</scope>
    <source>
        <strain evidence="1">Skiv_18-Q3-R9-52_MAXAC.067</strain>
    </source>
</reference>
<name>A0A9D7SDR6_9BACT</name>
<dbReference type="Gene3D" id="2.60.120.10">
    <property type="entry name" value="Jelly Rolls"/>
    <property type="match status" value="1"/>
</dbReference>
<protein>
    <submittedName>
        <fullName evidence="1">Cupin domain-containing protein</fullName>
    </submittedName>
</protein>
<evidence type="ECO:0000313" key="1">
    <source>
        <dbReference type="EMBL" id="MBK9794961.1"/>
    </source>
</evidence>
<proteinExistence type="predicted"/>
<dbReference type="InterPro" id="IPR014710">
    <property type="entry name" value="RmlC-like_jellyroll"/>
</dbReference>
<dbReference type="InterPro" id="IPR011051">
    <property type="entry name" value="RmlC_Cupin_sf"/>
</dbReference>
<dbReference type="Proteomes" id="UP000886657">
    <property type="component" value="Unassembled WGS sequence"/>
</dbReference>
<comment type="caution">
    <text evidence="1">The sequence shown here is derived from an EMBL/GenBank/DDBJ whole genome shotgun (WGS) entry which is preliminary data.</text>
</comment>
<dbReference type="AlphaFoldDB" id="A0A9D7SDR6"/>